<evidence type="ECO:0000259" key="6">
    <source>
        <dbReference type="PROSITE" id="PS01033"/>
    </source>
</evidence>
<evidence type="ECO:0000256" key="3">
    <source>
        <dbReference type="ARBA" id="ARBA00022723"/>
    </source>
</evidence>
<dbReference type="SUPFAM" id="SSF46458">
    <property type="entry name" value="Globin-like"/>
    <property type="match status" value="1"/>
</dbReference>
<dbReference type="GO" id="GO:0046872">
    <property type="term" value="F:metal ion binding"/>
    <property type="evidence" value="ECO:0007669"/>
    <property type="project" value="UniProtKB-KW"/>
</dbReference>
<evidence type="ECO:0000256" key="2">
    <source>
        <dbReference type="ARBA" id="ARBA00022621"/>
    </source>
</evidence>
<dbReference type="GO" id="GO:0008941">
    <property type="term" value="F:nitric oxide dioxygenase NAD(P)H activity"/>
    <property type="evidence" value="ECO:0007669"/>
    <property type="project" value="TreeGrafter"/>
</dbReference>
<dbReference type="GO" id="GO:0046210">
    <property type="term" value="P:nitric oxide catabolic process"/>
    <property type="evidence" value="ECO:0007669"/>
    <property type="project" value="TreeGrafter"/>
</dbReference>
<dbReference type="PANTHER" id="PTHR43396:SF3">
    <property type="entry name" value="FLAVOHEMOPROTEIN"/>
    <property type="match status" value="1"/>
</dbReference>
<evidence type="ECO:0000313" key="7">
    <source>
        <dbReference type="EMBL" id="PSF33904.1"/>
    </source>
</evidence>
<dbReference type="GO" id="GO:0019825">
    <property type="term" value="F:oxygen binding"/>
    <property type="evidence" value="ECO:0007669"/>
    <property type="project" value="InterPro"/>
</dbReference>
<keyword evidence="3" id="KW-0479">Metal-binding</keyword>
<keyword evidence="5" id="KW-0813">Transport</keyword>
<dbReference type="OrthoDB" id="315417at2"/>
<dbReference type="GO" id="GO:0020037">
    <property type="term" value="F:heme binding"/>
    <property type="evidence" value="ECO:0007669"/>
    <property type="project" value="InterPro"/>
</dbReference>
<comment type="caution">
    <text evidence="7">The sequence shown here is derived from an EMBL/GenBank/DDBJ whole genome shotgun (WGS) entry which is preliminary data.</text>
</comment>
<evidence type="ECO:0000256" key="1">
    <source>
        <dbReference type="ARBA" id="ARBA00022617"/>
    </source>
</evidence>
<dbReference type="InterPro" id="IPR000971">
    <property type="entry name" value="Globin"/>
</dbReference>
<dbReference type="GO" id="GO:0071500">
    <property type="term" value="P:cellular response to nitrosative stress"/>
    <property type="evidence" value="ECO:0007669"/>
    <property type="project" value="TreeGrafter"/>
</dbReference>
<keyword evidence="4" id="KW-0408">Iron</keyword>
<keyword evidence="1 5" id="KW-0349">Heme</keyword>
<keyword evidence="2 5" id="KW-0561">Oxygen transport</keyword>
<dbReference type="Pfam" id="PF00042">
    <property type="entry name" value="Globin"/>
    <property type="match status" value="1"/>
</dbReference>
<reference evidence="7 8" key="2">
    <citation type="submission" date="2018-03" db="EMBL/GenBank/DDBJ databases">
        <authorList>
            <person name="Keele B.F."/>
        </authorList>
    </citation>
    <scope>NUCLEOTIDE SEQUENCE [LARGE SCALE GENOMIC DNA]</scope>
    <source>
        <strain evidence="7 8">CCALA 016</strain>
    </source>
</reference>
<dbReference type="EMBL" id="PXOH01000028">
    <property type="protein sequence ID" value="PSF33904.1"/>
    <property type="molecule type" value="Genomic_DNA"/>
</dbReference>
<sequence length="141" mass="16057">MSLNVELLESSFSQIKEQRTDFTTCFYNNLFVDYPEVKPLFAQTQMEEQPKKLFKSLVLIVESLRQPDVLTNALKGLGSRHIDYGVLPEHYLVVGNTILKALAICLEDAWTLEVEQAWSEAYSVVMKLMLEGAKEAEARVL</sequence>
<dbReference type="PANTHER" id="PTHR43396">
    <property type="entry name" value="FLAVOHEMOPROTEIN"/>
    <property type="match status" value="1"/>
</dbReference>
<gene>
    <name evidence="7" type="ORF">C7H19_19475</name>
</gene>
<proteinExistence type="inferred from homology"/>
<evidence type="ECO:0000256" key="4">
    <source>
        <dbReference type="ARBA" id="ARBA00023004"/>
    </source>
</evidence>
<dbReference type="Gene3D" id="1.10.490.10">
    <property type="entry name" value="Globins"/>
    <property type="match status" value="1"/>
</dbReference>
<name>A0A2T1LTH2_9CHRO</name>
<dbReference type="GO" id="GO:0071949">
    <property type="term" value="F:FAD binding"/>
    <property type="evidence" value="ECO:0007669"/>
    <property type="project" value="TreeGrafter"/>
</dbReference>
<keyword evidence="8" id="KW-1185">Reference proteome</keyword>
<accession>A0A2T1LTH2</accession>
<dbReference type="InterPro" id="IPR012292">
    <property type="entry name" value="Globin/Proto"/>
</dbReference>
<organism evidence="7 8">
    <name type="scientific">Aphanothece hegewaldii CCALA 016</name>
    <dbReference type="NCBI Taxonomy" id="2107694"/>
    <lineage>
        <taxon>Bacteria</taxon>
        <taxon>Bacillati</taxon>
        <taxon>Cyanobacteriota</taxon>
        <taxon>Cyanophyceae</taxon>
        <taxon>Oscillatoriophycideae</taxon>
        <taxon>Chroococcales</taxon>
        <taxon>Aphanothecaceae</taxon>
        <taxon>Aphanothece</taxon>
    </lineage>
</organism>
<comment type="similarity">
    <text evidence="5">Belongs to the globin family.</text>
</comment>
<reference evidence="7 8" key="1">
    <citation type="submission" date="2018-03" db="EMBL/GenBank/DDBJ databases">
        <title>The ancient ancestry and fast evolution of plastids.</title>
        <authorList>
            <person name="Moore K.R."/>
            <person name="Magnabosco C."/>
            <person name="Momper L."/>
            <person name="Gold D.A."/>
            <person name="Bosak T."/>
            <person name="Fournier G.P."/>
        </authorList>
    </citation>
    <scope>NUCLEOTIDE SEQUENCE [LARGE SCALE GENOMIC DNA]</scope>
    <source>
        <strain evidence="7 8">CCALA 016</strain>
    </source>
</reference>
<dbReference type="CDD" id="cd12131">
    <property type="entry name" value="HGbI-like"/>
    <property type="match status" value="1"/>
</dbReference>
<protein>
    <submittedName>
        <fullName evidence="7">Flavohemoprotein</fullName>
    </submittedName>
</protein>
<dbReference type="Proteomes" id="UP000239001">
    <property type="component" value="Unassembled WGS sequence"/>
</dbReference>
<evidence type="ECO:0000256" key="5">
    <source>
        <dbReference type="RuleBase" id="RU000356"/>
    </source>
</evidence>
<dbReference type="InterPro" id="IPR009050">
    <property type="entry name" value="Globin-like_sf"/>
</dbReference>
<dbReference type="RefSeq" id="WP_106458590.1">
    <property type="nucleotide sequence ID" value="NZ_PXOH01000028.1"/>
</dbReference>
<dbReference type="AlphaFoldDB" id="A0A2T1LTH2"/>
<evidence type="ECO:0000313" key="8">
    <source>
        <dbReference type="Proteomes" id="UP000239001"/>
    </source>
</evidence>
<feature type="domain" description="Globin" evidence="6">
    <location>
        <begin position="1"/>
        <end position="134"/>
    </location>
</feature>
<dbReference type="GO" id="GO:0005344">
    <property type="term" value="F:oxygen carrier activity"/>
    <property type="evidence" value="ECO:0007669"/>
    <property type="project" value="UniProtKB-KW"/>
</dbReference>
<dbReference type="PROSITE" id="PS01033">
    <property type="entry name" value="GLOBIN"/>
    <property type="match status" value="1"/>
</dbReference>